<feature type="compositionally biased region" description="Basic residues" evidence="4">
    <location>
        <begin position="1066"/>
        <end position="1076"/>
    </location>
</feature>
<keyword evidence="9" id="KW-1185">Reference proteome</keyword>
<dbReference type="EnsemblFungi" id="MAPG_09504T0">
    <property type="protein sequence ID" value="MAPG_09504T0"/>
    <property type="gene ID" value="MAPG_09504"/>
</dbReference>
<feature type="compositionally biased region" description="Polar residues" evidence="4">
    <location>
        <begin position="1137"/>
        <end position="1165"/>
    </location>
</feature>
<dbReference type="Pfam" id="PF13921">
    <property type="entry name" value="Myb_DNA-bind_6"/>
    <property type="match status" value="1"/>
</dbReference>
<feature type="compositionally biased region" description="Acidic residues" evidence="4">
    <location>
        <begin position="1420"/>
        <end position="1429"/>
    </location>
</feature>
<feature type="compositionally biased region" description="Basic and acidic residues" evidence="4">
    <location>
        <begin position="679"/>
        <end position="688"/>
    </location>
</feature>
<dbReference type="PANTHER" id="PTHR46380:SF2">
    <property type="entry name" value="CYCLIN-D-BINDING MYB-LIKE TRANSCRIPTION FACTOR 1"/>
    <property type="match status" value="1"/>
</dbReference>
<evidence type="ECO:0000256" key="4">
    <source>
        <dbReference type="SAM" id="MobiDB-lite"/>
    </source>
</evidence>
<accession>A0A0C4EA46</accession>
<dbReference type="EMBL" id="GL876976">
    <property type="protein sequence ID" value="KLU90979.1"/>
    <property type="molecule type" value="Genomic_DNA"/>
</dbReference>
<reference evidence="9" key="1">
    <citation type="submission" date="2010-05" db="EMBL/GenBank/DDBJ databases">
        <title>The genome sequence of Magnaporthe poae strain ATCC 64411.</title>
        <authorList>
            <person name="Ma L.-J."/>
            <person name="Dead R."/>
            <person name="Young S."/>
            <person name="Zeng Q."/>
            <person name="Koehrsen M."/>
            <person name="Alvarado L."/>
            <person name="Berlin A."/>
            <person name="Chapman S.B."/>
            <person name="Chen Z."/>
            <person name="Freedman E."/>
            <person name="Gellesch M."/>
            <person name="Goldberg J."/>
            <person name="Griggs A."/>
            <person name="Gujja S."/>
            <person name="Heilman E.R."/>
            <person name="Heiman D."/>
            <person name="Hepburn T."/>
            <person name="Howarth C."/>
            <person name="Jen D."/>
            <person name="Larson L."/>
            <person name="Mehta T."/>
            <person name="Neiman D."/>
            <person name="Pearson M."/>
            <person name="Roberts A."/>
            <person name="Saif S."/>
            <person name="Shea T."/>
            <person name="Shenoy N."/>
            <person name="Sisk P."/>
            <person name="Stolte C."/>
            <person name="Sykes S."/>
            <person name="Walk T."/>
            <person name="White J."/>
            <person name="Yandava C."/>
            <person name="Haas B."/>
            <person name="Nusbaum C."/>
            <person name="Birren B."/>
        </authorList>
    </citation>
    <scope>NUCLEOTIDE SEQUENCE [LARGE SCALE GENOMIC DNA]</scope>
    <source>
        <strain evidence="9">ATCC 64411 / 73-15</strain>
    </source>
</reference>
<evidence type="ECO:0000313" key="8">
    <source>
        <dbReference type="EnsemblFungi" id="MAPG_09504T0"/>
    </source>
</evidence>
<sequence>MGNEGSKPVVEEGATVFDNVQRDLTPPPGTGRYADDGIVKAEPGTSSPLASSLNVGVPDKPGAIQFHHGLPAPSSPERKHVISASNPEFQHELPHLSSPNRVRPPSPPPATEPAPFAMPDIIDGLARLPISSPSEKKPTVSRKKRRASATLSQNPDGEPASPPPASSAASVDAATPQGLTRAQRKELKRQHRLARKSGATLADFSPSLNGAGAGDTIPEKSLPARQPGASTDFPFSLNGAGAGDASPEESLPVRQSEDDFDATQTTASSAKKKRRHGKRTINGQQMSTLEGRSAESTDQHQEVVNGVDLPHGGTEEEEAVAAPHQNAARDTPIDSGDESGALLKREQTPETSPRAERKPKKSRKTKVAHENGINGSPPRSGTPRAQATGEDIPDAPITEAPAAPETETPQLSEALGVVNGRLETTSPDRHSPPAFSTLPEPPSTVKRRKRKDELRSLNPRDAEGDGVSTPKPTRPEHMAEEDMTEPRVEPLAPEDVSANLVAAATTPPALGSLDRDPQPPAQSPLPHAPASDAQPSEELLDEAVINSLGSSFRPINGSPATCEWYNAAAKATPGADLAIGDAIVPRPKIQAPRKRQRKPVNRELQVEAAAAGTPASAEGSPNQNAPTSERHGGDDATDGAGSREELEPNRNHGNQAPETSQSRRASARKRVSKPSYFESEARANKEALEQLPAPEATTPARRPQRTARTVPPNRTSAGPPEKGKQKENRSKGDYASGPFTAQENAAIQRAVEEFRAEHDMSQQAINTMIHQNPVGSGSTDLHRELWEKVAPACPRRRRQKIILRARALFHNFVGRGVFTPEQDQELRELVEKMGQKWAEIGRIVDRNPLDLRDRWRNYAVCGDKKKAETWEENEVSRLTDLVVDAINTILRSRGQDFSSEESREQAERDVAWDVISKHMDRTRSAKQCREKWVLLQARRAQNSDGSGNEDDVVTRALEKMRADLRKMTPSDKHTLIKAIHMTEVTTDEKIPWAKLGDAAFQKRWNRDTLRIMWSRLRPTIPGHEHLNTRNVAQALLDSYDKDQVLTQLEDVDVDDKMEASILGVVSKKKKKSRASRKSSASGVTASRPKKRKRQDAEEGDRGQEDSGGEGASNGSAKRTKTPKRRRIREGLGATRRLSAQISSFGSQLQRPGSSAGIQLSSQFVENSDDSGDEEQRARSPEVPASPERPERLTPREKAAAEPPQLDNDEVTDSQVPMDGNGEDDGEDDESDVRAETESVDLGAQPGSTEKRDGIRNGVGTAEDIVSEVEAQVEEEASIAAASSRKRRASQTFSPAFAHDRFKKQRSSMQTYSSKKAPRTPFSARRRTFADVYDDIEEAHGESSQPGPTASAKMGTDERRGASAQHESIADQTGEGNKLVALEGDSDSGGEGVPATLPKFPPRNPENAFDSEAERRRLAEESDEDSDMEDIPARLPGSAEEESE</sequence>
<dbReference type="OMA" id="IYEMDEG"/>
<dbReference type="InterPro" id="IPR001005">
    <property type="entry name" value="SANT/Myb"/>
</dbReference>
<feature type="compositionally biased region" description="Basic and acidic residues" evidence="4">
    <location>
        <begin position="1094"/>
        <end position="1104"/>
    </location>
</feature>
<feature type="domain" description="HTH myb-type" evidence="6">
    <location>
        <begin position="810"/>
        <end position="863"/>
    </location>
</feature>
<keyword evidence="3" id="KW-0539">Nucleus</keyword>
<feature type="compositionally biased region" description="Basic and acidic residues" evidence="4">
    <location>
        <begin position="721"/>
        <end position="732"/>
    </location>
</feature>
<protein>
    <recommendedName>
        <fullName evidence="10">DNA-binding protein</fullName>
    </recommendedName>
</protein>
<feature type="compositionally biased region" description="Basic residues" evidence="4">
    <location>
        <begin position="270"/>
        <end position="279"/>
    </location>
</feature>
<feature type="compositionally biased region" description="Basic and acidic residues" evidence="4">
    <location>
        <begin position="292"/>
        <end position="301"/>
    </location>
</feature>
<evidence type="ECO:0000313" key="9">
    <source>
        <dbReference type="Proteomes" id="UP000011715"/>
    </source>
</evidence>
<feature type="compositionally biased region" description="Low complexity" evidence="4">
    <location>
        <begin position="394"/>
        <end position="409"/>
    </location>
</feature>
<dbReference type="InterPro" id="IPR009057">
    <property type="entry name" value="Homeodomain-like_sf"/>
</dbReference>
<feature type="compositionally biased region" description="Basic residues" evidence="4">
    <location>
        <begin position="1117"/>
        <end position="1127"/>
    </location>
</feature>
<dbReference type="GO" id="GO:0000976">
    <property type="term" value="F:transcription cis-regulatory region binding"/>
    <property type="evidence" value="ECO:0007669"/>
    <property type="project" value="TreeGrafter"/>
</dbReference>
<feature type="domain" description="Myb-like" evidence="5">
    <location>
        <begin position="815"/>
        <end position="859"/>
    </location>
</feature>
<dbReference type="Proteomes" id="UP000011715">
    <property type="component" value="Unassembled WGS sequence"/>
</dbReference>
<feature type="compositionally biased region" description="Polar residues" evidence="4">
    <location>
        <begin position="281"/>
        <end position="291"/>
    </location>
</feature>
<feature type="compositionally biased region" description="Basic and acidic residues" evidence="4">
    <location>
        <begin position="451"/>
        <end position="463"/>
    </location>
</feature>
<feature type="compositionally biased region" description="Acidic residues" evidence="4">
    <location>
        <begin position="1220"/>
        <end position="1230"/>
    </location>
</feature>
<feature type="compositionally biased region" description="Polar residues" evidence="4">
    <location>
        <begin position="44"/>
        <end position="54"/>
    </location>
</feature>
<dbReference type="EMBL" id="ADBL01002429">
    <property type="status" value="NOT_ANNOTATED_CDS"/>
    <property type="molecule type" value="Genomic_DNA"/>
</dbReference>
<dbReference type="InterPro" id="IPR051651">
    <property type="entry name" value="DMTF1_DNA-bind_reg"/>
</dbReference>
<dbReference type="PROSITE" id="PS50090">
    <property type="entry name" value="MYB_LIKE"/>
    <property type="match status" value="2"/>
</dbReference>
<reference evidence="8" key="4">
    <citation type="journal article" date="2015" name="G3 (Bethesda)">
        <title>Genome sequences of three phytopathogenic species of the Magnaporthaceae family of fungi.</title>
        <authorList>
            <person name="Okagaki L.H."/>
            <person name="Nunes C.C."/>
            <person name="Sailsbery J."/>
            <person name="Clay B."/>
            <person name="Brown D."/>
            <person name="John T."/>
            <person name="Oh Y."/>
            <person name="Young N."/>
            <person name="Fitzgerald M."/>
            <person name="Haas B.J."/>
            <person name="Zeng Q."/>
            <person name="Young S."/>
            <person name="Adiconis X."/>
            <person name="Fan L."/>
            <person name="Levin J.Z."/>
            <person name="Mitchell T.K."/>
            <person name="Okubara P.A."/>
            <person name="Farman M.L."/>
            <person name="Kohn L.M."/>
            <person name="Birren B."/>
            <person name="Ma L.-J."/>
            <person name="Dean R.A."/>
        </authorList>
    </citation>
    <scope>NUCLEOTIDE SEQUENCE</scope>
    <source>
        <strain evidence="8">ATCC 64411 / 73-15</strain>
    </source>
</reference>
<feature type="compositionally biased region" description="Low complexity" evidence="4">
    <location>
        <begin position="692"/>
        <end position="712"/>
    </location>
</feature>
<name>A0A0C4EA46_MAGP6</name>
<dbReference type="InterPro" id="IPR017930">
    <property type="entry name" value="Myb_dom"/>
</dbReference>
<dbReference type="GO" id="GO:0005634">
    <property type="term" value="C:nucleus"/>
    <property type="evidence" value="ECO:0007669"/>
    <property type="project" value="UniProtKB-SubCell"/>
</dbReference>
<feature type="compositionally biased region" description="Basic residues" evidence="4">
    <location>
        <begin position="186"/>
        <end position="195"/>
    </location>
</feature>
<feature type="region of interest" description="Disordered" evidence="4">
    <location>
        <begin position="1065"/>
        <end position="1257"/>
    </location>
</feature>
<feature type="compositionally biased region" description="Pro residues" evidence="4">
    <location>
        <begin position="518"/>
        <end position="527"/>
    </location>
</feature>
<keyword evidence="2" id="KW-0238">DNA-binding</keyword>
<feature type="compositionally biased region" description="Pro residues" evidence="4">
    <location>
        <begin position="102"/>
        <end position="112"/>
    </location>
</feature>
<feature type="compositionally biased region" description="Basic and acidic residues" evidence="4">
    <location>
        <begin position="641"/>
        <end position="650"/>
    </location>
</feature>
<feature type="compositionally biased region" description="Low complexity" evidence="4">
    <location>
        <begin position="607"/>
        <end position="621"/>
    </location>
</feature>
<reference evidence="7" key="3">
    <citation type="submission" date="2011-03" db="EMBL/GenBank/DDBJ databases">
        <title>Annotation of Magnaporthe poae ATCC 64411.</title>
        <authorList>
            <person name="Ma L.-J."/>
            <person name="Dead R."/>
            <person name="Young S.K."/>
            <person name="Zeng Q."/>
            <person name="Gargeya S."/>
            <person name="Fitzgerald M."/>
            <person name="Haas B."/>
            <person name="Abouelleil A."/>
            <person name="Alvarado L."/>
            <person name="Arachchi H.M."/>
            <person name="Berlin A."/>
            <person name="Brown A."/>
            <person name="Chapman S.B."/>
            <person name="Chen Z."/>
            <person name="Dunbar C."/>
            <person name="Freedman E."/>
            <person name="Gearin G."/>
            <person name="Gellesch M."/>
            <person name="Goldberg J."/>
            <person name="Griggs A."/>
            <person name="Gujja S."/>
            <person name="Heiman D."/>
            <person name="Howarth C."/>
            <person name="Larson L."/>
            <person name="Lui A."/>
            <person name="MacDonald P.J.P."/>
            <person name="Mehta T."/>
            <person name="Montmayeur A."/>
            <person name="Murphy C."/>
            <person name="Neiman D."/>
            <person name="Pearson M."/>
            <person name="Priest M."/>
            <person name="Roberts A."/>
            <person name="Saif S."/>
            <person name="Shea T."/>
            <person name="Shenoy N."/>
            <person name="Sisk P."/>
            <person name="Stolte C."/>
            <person name="Sykes S."/>
            <person name="Yandava C."/>
            <person name="Wortman J."/>
            <person name="Nusbaum C."/>
            <person name="Birren B."/>
        </authorList>
    </citation>
    <scope>NUCLEOTIDE SEQUENCE</scope>
    <source>
        <strain evidence="7">ATCC 64411</strain>
    </source>
</reference>
<dbReference type="SUPFAM" id="SSF46689">
    <property type="entry name" value="Homeodomain-like"/>
    <property type="match status" value="1"/>
</dbReference>
<feature type="region of interest" description="Disordered" evidence="4">
    <location>
        <begin position="1279"/>
        <end position="1443"/>
    </location>
</feature>
<evidence type="ECO:0000256" key="2">
    <source>
        <dbReference type="ARBA" id="ARBA00023125"/>
    </source>
</evidence>
<evidence type="ECO:0000256" key="1">
    <source>
        <dbReference type="ARBA" id="ARBA00004123"/>
    </source>
</evidence>
<dbReference type="Gene3D" id="1.10.10.60">
    <property type="entry name" value="Homeodomain-like"/>
    <property type="match status" value="2"/>
</dbReference>
<feature type="compositionally biased region" description="Basic residues" evidence="4">
    <location>
        <begin position="357"/>
        <end position="366"/>
    </location>
</feature>
<feature type="compositionally biased region" description="Basic and acidic residues" evidence="4">
    <location>
        <begin position="1187"/>
        <end position="1199"/>
    </location>
</feature>
<feature type="compositionally biased region" description="Basic and acidic residues" evidence="4">
    <location>
        <begin position="343"/>
        <end position="356"/>
    </location>
</feature>
<dbReference type="SMART" id="SM00717">
    <property type="entry name" value="SANT"/>
    <property type="match status" value="3"/>
</dbReference>
<feature type="domain" description="Myb-like" evidence="5">
    <location>
        <begin position="862"/>
        <end position="932"/>
    </location>
</feature>
<dbReference type="STRING" id="644358.A0A0C4EA46"/>
<dbReference type="PROSITE" id="PS51294">
    <property type="entry name" value="HTH_MYB"/>
    <property type="match status" value="1"/>
</dbReference>
<evidence type="ECO:0008006" key="10">
    <source>
        <dbReference type="Google" id="ProtNLM"/>
    </source>
</evidence>
<organism evidence="8 9">
    <name type="scientific">Magnaporthiopsis poae (strain ATCC 64411 / 73-15)</name>
    <name type="common">Kentucky bluegrass fungus</name>
    <name type="synonym">Magnaporthe poae</name>
    <dbReference type="NCBI Taxonomy" id="644358"/>
    <lineage>
        <taxon>Eukaryota</taxon>
        <taxon>Fungi</taxon>
        <taxon>Dikarya</taxon>
        <taxon>Ascomycota</taxon>
        <taxon>Pezizomycotina</taxon>
        <taxon>Sordariomycetes</taxon>
        <taxon>Sordariomycetidae</taxon>
        <taxon>Magnaporthales</taxon>
        <taxon>Magnaporthaceae</taxon>
        <taxon>Magnaporthiopsis</taxon>
    </lineage>
</organism>
<evidence type="ECO:0000313" key="7">
    <source>
        <dbReference type="EMBL" id="KLU90979.1"/>
    </source>
</evidence>
<evidence type="ECO:0000256" key="3">
    <source>
        <dbReference type="ARBA" id="ARBA00023242"/>
    </source>
</evidence>
<dbReference type="VEuPathDB" id="FungiDB:MAPG_09504"/>
<gene>
    <name evidence="7" type="ORF">MAPG_09504</name>
</gene>
<evidence type="ECO:0000259" key="5">
    <source>
        <dbReference type="PROSITE" id="PS50090"/>
    </source>
</evidence>
<feature type="region of interest" description="Disordered" evidence="4">
    <location>
        <begin position="1"/>
        <end position="553"/>
    </location>
</feature>
<dbReference type="CDD" id="cd00167">
    <property type="entry name" value="SANT"/>
    <property type="match status" value="1"/>
</dbReference>
<evidence type="ECO:0000259" key="6">
    <source>
        <dbReference type="PROSITE" id="PS51294"/>
    </source>
</evidence>
<dbReference type="eggNOG" id="KOG0051">
    <property type="taxonomic scope" value="Eukaryota"/>
</dbReference>
<comment type="subcellular location">
    <subcellularLocation>
        <location evidence="1">Nucleus</location>
    </subcellularLocation>
</comment>
<dbReference type="PANTHER" id="PTHR46380">
    <property type="entry name" value="CYCLIN-D-BINDING MYB-LIKE TRANSCRIPTION FACTOR 1"/>
    <property type="match status" value="1"/>
</dbReference>
<feature type="compositionally biased region" description="Polar residues" evidence="4">
    <location>
        <begin position="373"/>
        <end position="385"/>
    </location>
</feature>
<feature type="region of interest" description="Disordered" evidence="4">
    <location>
        <begin position="584"/>
        <end position="741"/>
    </location>
</feature>
<reference evidence="8" key="5">
    <citation type="submission" date="2015-06" db="UniProtKB">
        <authorList>
            <consortium name="EnsemblFungi"/>
        </authorList>
    </citation>
    <scope>IDENTIFICATION</scope>
    <source>
        <strain evidence="8">ATCC 64411</strain>
    </source>
</reference>
<dbReference type="OrthoDB" id="39591at2759"/>
<feature type="compositionally biased region" description="Basic and acidic residues" evidence="4">
    <location>
        <begin position="473"/>
        <end position="488"/>
    </location>
</feature>
<proteinExistence type="predicted"/>
<reference evidence="7" key="2">
    <citation type="submission" date="2010-05" db="EMBL/GenBank/DDBJ databases">
        <title>The Genome Sequence of Magnaporthe poae strain ATCC 64411.</title>
        <authorList>
            <consortium name="The Broad Institute Genome Sequencing Platform"/>
            <consortium name="Broad Institute Genome Sequencing Center for Infectious Disease"/>
            <person name="Ma L.-J."/>
            <person name="Dead R."/>
            <person name="Young S."/>
            <person name="Zeng Q."/>
            <person name="Koehrsen M."/>
            <person name="Alvarado L."/>
            <person name="Berlin A."/>
            <person name="Chapman S.B."/>
            <person name="Chen Z."/>
            <person name="Freedman E."/>
            <person name="Gellesch M."/>
            <person name="Goldberg J."/>
            <person name="Griggs A."/>
            <person name="Gujja S."/>
            <person name="Heilman E.R."/>
            <person name="Heiman D."/>
            <person name="Hepburn T."/>
            <person name="Howarth C."/>
            <person name="Jen D."/>
            <person name="Larson L."/>
            <person name="Mehta T."/>
            <person name="Neiman D."/>
            <person name="Pearson M."/>
            <person name="Roberts A."/>
            <person name="Saif S."/>
            <person name="Shea T."/>
            <person name="Shenoy N."/>
            <person name="Sisk P."/>
            <person name="Stolte C."/>
            <person name="Sykes S."/>
            <person name="Walk T."/>
            <person name="White J."/>
            <person name="Yandava C."/>
            <person name="Haas B."/>
            <person name="Nusbaum C."/>
            <person name="Birren B."/>
        </authorList>
    </citation>
    <scope>NUCLEOTIDE SEQUENCE</scope>
    <source>
        <strain evidence="7">ATCC 64411</strain>
    </source>
</reference>
<dbReference type="GO" id="GO:0003700">
    <property type="term" value="F:DNA-binding transcription factor activity"/>
    <property type="evidence" value="ECO:0007669"/>
    <property type="project" value="TreeGrafter"/>
</dbReference>